<dbReference type="InterPro" id="IPR001314">
    <property type="entry name" value="Peptidase_S1A"/>
</dbReference>
<feature type="transmembrane region" description="Helical" evidence="2">
    <location>
        <begin position="499"/>
        <end position="519"/>
    </location>
</feature>
<evidence type="ECO:0000256" key="2">
    <source>
        <dbReference type="SAM" id="Phobius"/>
    </source>
</evidence>
<dbReference type="InterPro" id="IPR043504">
    <property type="entry name" value="Peptidase_S1_PA_chymotrypsin"/>
</dbReference>
<name>A0A482W1M3_ASBVE</name>
<evidence type="ECO:0000313" key="5">
    <source>
        <dbReference type="Proteomes" id="UP000292052"/>
    </source>
</evidence>
<protein>
    <submittedName>
        <fullName evidence="4">Trypsin and/or DUF1986 domain containing protein</fullName>
    </submittedName>
</protein>
<feature type="domain" description="Peptidase S1" evidence="3">
    <location>
        <begin position="13"/>
        <end position="245"/>
    </location>
</feature>
<comment type="caution">
    <text evidence="4">The sequence shown here is derived from an EMBL/GenBank/DDBJ whole genome shotgun (WGS) entry which is preliminary data.</text>
</comment>
<proteinExistence type="predicted"/>
<feature type="non-terminal residue" evidence="4">
    <location>
        <position position="1"/>
    </location>
</feature>
<keyword evidence="1" id="KW-1015">Disulfide bond</keyword>
<dbReference type="InterPro" id="IPR033116">
    <property type="entry name" value="TRYPSIN_SER"/>
</dbReference>
<sequence length="944" mass="101907">LQSPIKRGIGPRIIGGNTAVAGQFPFVAAIYVTTNDGRYFCGGTLISDQWVITAGQCVDGGILFTIQLGSNSLTKDDSNRQTLASSSYVLHPDYDPSTLQNDLGLIELRIPIEFTNYILPIHSLPTEELPNFTKVAAIGWGQTSDEDAGLENDLKFVAVTSLTNMECQMTYGNQITDNMVCVEGNYNEGICAGDTGTPLVVVKYLGNAQLAGVASFYSGNGCESTDPSGYTRIFPYINWIANVTNVAFKNDAPGRVIGGQTARVGQFPFVAAIQVRTADGGFFCGGTLITDEWIVTAGQCVNNALIFTIQLGSNSLIANDPNRLTVATSTYVLHPEYNPETLENDIGLIKLRLPIEFTARLGIPDYIQRIYNLPGNLIQTGLTLLAVGWGQTSDDNPELAEDLNWVRVISLSNAECKITYGNQISENMLCAEGNYNEGICIGDTGGPLVQLHKLGNGLLAGVASFTSGNGCESTDPSGYTRVYPYVNWIKNITNFKMKASTIFFAVYLIWIFVPVAFTYKQTRIIGGKTAYAGQFPFSAAITKVGEVGNYFCGGALLNDEWVLTAGQCVDGSLGFTIQLGAANLEDDGPYVLKLFADFYVLHPDYDPTTLENDVGLIRLRLPVTFSTYIRPVDYLPKGDLIPYAGTVAIGWGQLDDATSGIINDLHWVHLTVISNDECKAIYGNQIKDTMGDSGGPLIQDIGTRIIGGQPAKAGELPFIAAIYIKTATGNYFCTGCLISNQWVLTAGQCVDGALLFTILFGTNKLDTNNDAMVRVATDIFVLHPNYDPQTLDNDIGLIQLRLPITFTTYIRQLYLPFVDLPTGAVGIAAGWGQTTDDDSGLSNVLNQVTLTSLSNAECKITYGNQITDNMVCFGGNYNQGTCYGDSGSPVIQHVSRGYSIVLAVSSFFSANGCESTDPSGYTKVFGYNHFLRSDLSPTCCHLAD</sequence>
<evidence type="ECO:0000313" key="4">
    <source>
        <dbReference type="EMBL" id="RZC38537.1"/>
    </source>
</evidence>
<dbReference type="GO" id="GO:0006508">
    <property type="term" value="P:proteolysis"/>
    <property type="evidence" value="ECO:0007669"/>
    <property type="project" value="InterPro"/>
</dbReference>
<dbReference type="PANTHER" id="PTHR24260:SF136">
    <property type="entry name" value="GH08193P-RELATED"/>
    <property type="match status" value="1"/>
</dbReference>
<dbReference type="PRINTS" id="PR00722">
    <property type="entry name" value="CHYMOTRYPSIN"/>
</dbReference>
<organism evidence="4 5">
    <name type="scientific">Asbolus verrucosus</name>
    <name type="common">Desert ironclad beetle</name>
    <dbReference type="NCBI Taxonomy" id="1661398"/>
    <lineage>
        <taxon>Eukaryota</taxon>
        <taxon>Metazoa</taxon>
        <taxon>Ecdysozoa</taxon>
        <taxon>Arthropoda</taxon>
        <taxon>Hexapoda</taxon>
        <taxon>Insecta</taxon>
        <taxon>Pterygota</taxon>
        <taxon>Neoptera</taxon>
        <taxon>Endopterygota</taxon>
        <taxon>Coleoptera</taxon>
        <taxon>Polyphaga</taxon>
        <taxon>Cucujiformia</taxon>
        <taxon>Tenebrionidae</taxon>
        <taxon>Pimeliinae</taxon>
        <taxon>Asbolus</taxon>
    </lineage>
</organism>
<accession>A0A482W1M3</accession>
<keyword evidence="2" id="KW-0472">Membrane</keyword>
<keyword evidence="2" id="KW-1133">Transmembrane helix</keyword>
<reference evidence="4 5" key="1">
    <citation type="submission" date="2017-03" db="EMBL/GenBank/DDBJ databases">
        <title>Genome of the blue death feigning beetle - Asbolus verrucosus.</title>
        <authorList>
            <person name="Rider S.D."/>
        </authorList>
    </citation>
    <scope>NUCLEOTIDE SEQUENCE [LARGE SCALE GENOMIC DNA]</scope>
    <source>
        <strain evidence="4">Butters</strain>
        <tissue evidence="4">Head and leg muscle</tissue>
    </source>
</reference>
<feature type="domain" description="Peptidase S1" evidence="3">
    <location>
        <begin position="256"/>
        <end position="494"/>
    </location>
</feature>
<dbReference type="Proteomes" id="UP000292052">
    <property type="component" value="Unassembled WGS sequence"/>
</dbReference>
<dbReference type="SUPFAM" id="SSF50494">
    <property type="entry name" value="Trypsin-like serine proteases"/>
    <property type="match status" value="4"/>
</dbReference>
<dbReference type="PROSITE" id="PS00135">
    <property type="entry name" value="TRYPSIN_SER"/>
    <property type="match status" value="1"/>
</dbReference>
<dbReference type="AlphaFoldDB" id="A0A482W1M3"/>
<dbReference type="STRING" id="1661398.A0A482W1M3"/>
<keyword evidence="5" id="KW-1185">Reference proteome</keyword>
<dbReference type="PROSITE" id="PS50240">
    <property type="entry name" value="TRYPSIN_DOM"/>
    <property type="match status" value="4"/>
</dbReference>
<dbReference type="CDD" id="cd00190">
    <property type="entry name" value="Tryp_SPc"/>
    <property type="match status" value="4"/>
</dbReference>
<keyword evidence="2" id="KW-0812">Transmembrane</keyword>
<dbReference type="InterPro" id="IPR001254">
    <property type="entry name" value="Trypsin_dom"/>
</dbReference>
<dbReference type="InterPro" id="IPR009003">
    <property type="entry name" value="Peptidase_S1_PA"/>
</dbReference>
<feature type="domain" description="Peptidase S1" evidence="3">
    <location>
        <begin position="524"/>
        <end position="707"/>
    </location>
</feature>
<dbReference type="SMART" id="SM00020">
    <property type="entry name" value="Tryp_SPc"/>
    <property type="match status" value="4"/>
</dbReference>
<evidence type="ECO:0000256" key="1">
    <source>
        <dbReference type="ARBA" id="ARBA00023157"/>
    </source>
</evidence>
<dbReference type="FunFam" id="2.40.10.10:FF:000068">
    <property type="entry name" value="transmembrane protease serine 2"/>
    <property type="match status" value="4"/>
</dbReference>
<dbReference type="Gene3D" id="2.40.10.10">
    <property type="entry name" value="Trypsin-like serine proteases"/>
    <property type="match status" value="6"/>
</dbReference>
<feature type="non-terminal residue" evidence="4">
    <location>
        <position position="944"/>
    </location>
</feature>
<dbReference type="GO" id="GO:0004252">
    <property type="term" value="F:serine-type endopeptidase activity"/>
    <property type="evidence" value="ECO:0007669"/>
    <property type="project" value="InterPro"/>
</dbReference>
<dbReference type="InterPro" id="IPR051333">
    <property type="entry name" value="CLIP_Serine_Protease"/>
</dbReference>
<dbReference type="PANTHER" id="PTHR24260">
    <property type="match status" value="1"/>
</dbReference>
<gene>
    <name evidence="4" type="ORF">BDFB_009232</name>
</gene>
<dbReference type="EMBL" id="QDEB01042432">
    <property type="protein sequence ID" value="RZC38537.1"/>
    <property type="molecule type" value="Genomic_DNA"/>
</dbReference>
<feature type="domain" description="Peptidase S1" evidence="3">
    <location>
        <begin position="705"/>
        <end position="936"/>
    </location>
</feature>
<dbReference type="OrthoDB" id="6764718at2759"/>
<evidence type="ECO:0000259" key="3">
    <source>
        <dbReference type="PROSITE" id="PS50240"/>
    </source>
</evidence>
<dbReference type="Pfam" id="PF00089">
    <property type="entry name" value="Trypsin"/>
    <property type="match status" value="4"/>
</dbReference>